<proteinExistence type="inferred from homology"/>
<dbReference type="Gene3D" id="3.40.1170.60">
    <property type="match status" value="1"/>
</dbReference>
<dbReference type="InterPro" id="IPR022880">
    <property type="entry name" value="DNApol_IV"/>
</dbReference>
<dbReference type="EMBL" id="OBQK01000001">
    <property type="protein sequence ID" value="SOC52477.1"/>
    <property type="molecule type" value="Genomic_DNA"/>
</dbReference>
<dbReference type="PROSITE" id="PS50173">
    <property type="entry name" value="UMUC"/>
    <property type="match status" value="1"/>
</dbReference>
<dbReference type="GO" id="GO:0006281">
    <property type="term" value="P:DNA repair"/>
    <property type="evidence" value="ECO:0007669"/>
    <property type="project" value="InterPro"/>
</dbReference>
<organism evidence="5 6">
    <name type="scientific">Ornithinimicrobium cerasi</name>
    <dbReference type="NCBI Taxonomy" id="2248773"/>
    <lineage>
        <taxon>Bacteria</taxon>
        <taxon>Bacillati</taxon>
        <taxon>Actinomycetota</taxon>
        <taxon>Actinomycetes</taxon>
        <taxon>Micrococcales</taxon>
        <taxon>Ornithinimicrobiaceae</taxon>
        <taxon>Ornithinimicrobium</taxon>
    </lineage>
</organism>
<reference evidence="6" key="1">
    <citation type="submission" date="2017-08" db="EMBL/GenBank/DDBJ databases">
        <authorList>
            <person name="Varghese N."/>
            <person name="Submissions S."/>
        </authorList>
    </citation>
    <scope>NUCLEOTIDE SEQUENCE [LARGE SCALE GENOMIC DNA]</scope>
    <source>
        <strain evidence="6">USBA17B2</strain>
    </source>
</reference>
<dbReference type="STRING" id="1122622.GCA_000421185_03506"/>
<dbReference type="GO" id="GO:0003684">
    <property type="term" value="F:damaged DNA binding"/>
    <property type="evidence" value="ECO:0007669"/>
    <property type="project" value="InterPro"/>
</dbReference>
<dbReference type="Pfam" id="PF00817">
    <property type="entry name" value="IMS"/>
    <property type="match status" value="1"/>
</dbReference>
<evidence type="ECO:0000256" key="1">
    <source>
        <dbReference type="ARBA" id="ARBA00010945"/>
    </source>
</evidence>
<dbReference type="PANTHER" id="PTHR11076:SF33">
    <property type="entry name" value="DNA POLYMERASE KAPPA"/>
    <property type="match status" value="1"/>
</dbReference>
<dbReference type="AlphaFoldDB" id="A0A285VEU2"/>
<dbReference type="GO" id="GO:0005829">
    <property type="term" value="C:cytosol"/>
    <property type="evidence" value="ECO:0007669"/>
    <property type="project" value="TreeGrafter"/>
</dbReference>
<keyword evidence="6" id="KW-1185">Reference proteome</keyword>
<feature type="domain" description="UmuC" evidence="4">
    <location>
        <begin position="5"/>
        <end position="184"/>
    </location>
</feature>
<dbReference type="GO" id="GO:0003887">
    <property type="term" value="F:DNA-directed DNA polymerase activity"/>
    <property type="evidence" value="ECO:0007669"/>
    <property type="project" value="UniProtKB-EC"/>
</dbReference>
<evidence type="ECO:0000259" key="4">
    <source>
        <dbReference type="PROSITE" id="PS50173"/>
    </source>
</evidence>
<dbReference type="PANTHER" id="PTHR11076">
    <property type="entry name" value="DNA REPAIR POLYMERASE UMUC / TRANSFERASE FAMILY MEMBER"/>
    <property type="match status" value="1"/>
</dbReference>
<dbReference type="GO" id="GO:0009432">
    <property type="term" value="P:SOS response"/>
    <property type="evidence" value="ECO:0007669"/>
    <property type="project" value="TreeGrafter"/>
</dbReference>
<dbReference type="GO" id="GO:0042276">
    <property type="term" value="P:error-prone translesion synthesis"/>
    <property type="evidence" value="ECO:0007669"/>
    <property type="project" value="TreeGrafter"/>
</dbReference>
<evidence type="ECO:0000256" key="3">
    <source>
        <dbReference type="ARBA" id="ARBA00049244"/>
    </source>
</evidence>
<gene>
    <name evidence="5" type="ORF">SAMN05421879_101593</name>
</gene>
<comment type="function">
    <text evidence="2">Poorly processive, error-prone DNA polymerase involved in untargeted mutagenesis. Copies undamaged DNA at stalled replication forks, which arise in vivo from mismatched or misaligned primer ends. These misaligned primers can be extended by PolIV. Exhibits no 3'-5' exonuclease (proofreading) activity. May be involved in translesional synthesis, in conjunction with the beta clamp from PolIII.</text>
</comment>
<accession>A0A285VEU2</accession>
<dbReference type="Gene3D" id="1.10.150.20">
    <property type="entry name" value="5' to 3' exonuclease, C-terminal subdomain"/>
    <property type="match status" value="1"/>
</dbReference>
<dbReference type="InterPro" id="IPR050116">
    <property type="entry name" value="DNA_polymerase-Y"/>
</dbReference>
<dbReference type="SUPFAM" id="SSF100879">
    <property type="entry name" value="Lesion bypass DNA polymerase (Y-family), little finger domain"/>
    <property type="match status" value="1"/>
</dbReference>
<dbReference type="Proteomes" id="UP000219688">
    <property type="component" value="Unassembled WGS sequence"/>
</dbReference>
<dbReference type="Gene3D" id="3.30.70.270">
    <property type="match status" value="1"/>
</dbReference>
<dbReference type="InterPro" id="IPR043128">
    <property type="entry name" value="Rev_trsase/Diguanyl_cyclase"/>
</dbReference>
<dbReference type="InterPro" id="IPR001126">
    <property type="entry name" value="UmuC"/>
</dbReference>
<evidence type="ECO:0000313" key="5">
    <source>
        <dbReference type="EMBL" id="SOC52477.1"/>
    </source>
</evidence>
<dbReference type="InterPro" id="IPR043502">
    <property type="entry name" value="DNA/RNA_pol_sf"/>
</dbReference>
<evidence type="ECO:0000313" key="6">
    <source>
        <dbReference type="Proteomes" id="UP000219688"/>
    </source>
</evidence>
<dbReference type="NCBIfam" id="NF002883">
    <property type="entry name" value="PRK03352.1"/>
    <property type="match status" value="1"/>
</dbReference>
<comment type="catalytic activity">
    <reaction evidence="3">
        <text>DNA(n) + a 2'-deoxyribonucleoside 5'-triphosphate = DNA(n+1) + diphosphate</text>
        <dbReference type="Rhea" id="RHEA:22508"/>
        <dbReference type="Rhea" id="RHEA-COMP:17339"/>
        <dbReference type="Rhea" id="RHEA-COMP:17340"/>
        <dbReference type="ChEBI" id="CHEBI:33019"/>
        <dbReference type="ChEBI" id="CHEBI:61560"/>
        <dbReference type="ChEBI" id="CHEBI:173112"/>
        <dbReference type="EC" id="2.7.7.7"/>
    </reaction>
</comment>
<dbReference type="InterPro" id="IPR017961">
    <property type="entry name" value="DNA_pol_Y-fam_little_finger"/>
</dbReference>
<comment type="similarity">
    <text evidence="1">Belongs to the DNA polymerase type-Y family.</text>
</comment>
<dbReference type="SUPFAM" id="SSF56672">
    <property type="entry name" value="DNA/RNA polymerases"/>
    <property type="match status" value="1"/>
</dbReference>
<dbReference type="CDD" id="cd03586">
    <property type="entry name" value="PolY_Pol_IV_kappa"/>
    <property type="match status" value="1"/>
</dbReference>
<dbReference type="Pfam" id="PF11799">
    <property type="entry name" value="IMS_C"/>
    <property type="match status" value="1"/>
</dbReference>
<dbReference type="Gene3D" id="3.30.1490.100">
    <property type="entry name" value="DNA polymerase, Y-family, little finger domain"/>
    <property type="match status" value="1"/>
</dbReference>
<name>A0A285VEU2_9MICO</name>
<protein>
    <submittedName>
        <fullName evidence="5">DNA polymerase-4</fullName>
    </submittedName>
</protein>
<dbReference type="InterPro" id="IPR036775">
    <property type="entry name" value="DNA_pol_Y-fam_lit_finger_sf"/>
</dbReference>
<sequence>MQAWVLHVDLDQFIAAVEVLRRPELAGRQVVVGGRGDPTERGVVATASYEARALGVGSGMPLRTAFRKAPEAVFLPHDRAAYEAASEVVMNALRSVPDVTVQELGWDEAFVGARTADPEALARRIQETVLAATRLHCTVGIGDTTVRAKVATGFGKPRGVYRLTRDTWLEVMGERPTRDLWGVGPRVSARLDGHGIRTVAELARADPEVLVAEFGPRMGPWYGQLGRGEGTAEVTDTPWVARGHSREETFQEDLTDRARVEDAVRRLTAAVLEDVTREGRPVVRVTLKVRYRPFLTKTYGRKIPVTLDPATVHEVAQDLLDRVEAGRPVRLLGVHLEMTMPAGARERTTPTRSAW</sequence>
<evidence type="ECO:0000256" key="2">
    <source>
        <dbReference type="ARBA" id="ARBA00025589"/>
    </source>
</evidence>